<evidence type="ECO:0000256" key="1">
    <source>
        <dbReference type="SAM" id="Phobius"/>
    </source>
</evidence>
<protein>
    <submittedName>
        <fullName evidence="2">DMSO reductase anchor subunit</fullName>
    </submittedName>
</protein>
<evidence type="ECO:0000313" key="3">
    <source>
        <dbReference type="Proteomes" id="UP000581135"/>
    </source>
</evidence>
<comment type="caution">
    <text evidence="2">The sequence shown here is derived from an EMBL/GenBank/DDBJ whole genome shotgun (WGS) entry which is preliminary data.</text>
</comment>
<feature type="transmembrane region" description="Helical" evidence="1">
    <location>
        <begin position="110"/>
        <end position="133"/>
    </location>
</feature>
<dbReference type="PANTHER" id="PTHR38095:SF1">
    <property type="entry name" value="ANAEROBIC DIMETHYL SULFOXIDE REDUCTASE CHAIN YNFH"/>
    <property type="match status" value="1"/>
</dbReference>
<proteinExistence type="predicted"/>
<keyword evidence="1" id="KW-0472">Membrane</keyword>
<accession>A0A839SRF4</accession>
<dbReference type="AlphaFoldDB" id="A0A839SRF4"/>
<gene>
    <name evidence="2" type="ORF">FHR98_001744</name>
</gene>
<evidence type="ECO:0000313" key="2">
    <source>
        <dbReference type="EMBL" id="MBB3065457.1"/>
    </source>
</evidence>
<dbReference type="GO" id="GO:0019645">
    <property type="term" value="P:anaerobic electron transport chain"/>
    <property type="evidence" value="ECO:0007669"/>
    <property type="project" value="InterPro"/>
</dbReference>
<feature type="transmembrane region" description="Helical" evidence="1">
    <location>
        <begin position="249"/>
        <end position="270"/>
    </location>
</feature>
<sequence>MHPAPSIIVFTVFSGSGYGLLFLIGVLGAAGMLPADSAFGLISMIISLGMITTGLLSSTLHLGHPERAWRALSQWRSSWLSREGVASLVTFAPALALAIGWVFFNEVWTLAAVLSALGAAVTVGCTAMIYASLKPIAQWHSAWTLPAFVGMALAGGALLFSLITVFYAPQGNWPMGLSALLLSVGWTIKAGYWAIASNRRSQATPESATGLGQFGKVRLLEAPHSEENYLLKEMAFAIGRKHAMKLRRLAIACGFVAPLVLLLAADLLVVLPAAPIVIVAVLMGLVGILMERWLFFAEAKHTVTLYYGAPNA</sequence>
<feature type="transmembrane region" description="Helical" evidence="1">
    <location>
        <begin position="276"/>
        <end position="295"/>
    </location>
</feature>
<reference evidence="2 3" key="1">
    <citation type="submission" date="2020-08" db="EMBL/GenBank/DDBJ databases">
        <title>Genomic Encyclopedia of Type Strains, Phase III (KMG-III): the genomes of soil and plant-associated and newly described type strains.</title>
        <authorList>
            <person name="Whitman W."/>
        </authorList>
    </citation>
    <scope>NUCLEOTIDE SEQUENCE [LARGE SCALE GENOMIC DNA]</scope>
    <source>
        <strain evidence="2 3">CECT 8803</strain>
    </source>
</reference>
<keyword evidence="1" id="KW-1133">Transmembrane helix</keyword>
<dbReference type="RefSeq" id="WP_183416287.1">
    <property type="nucleotide sequence ID" value="NZ_JACHXA010000004.1"/>
</dbReference>
<dbReference type="EMBL" id="JACHXA010000004">
    <property type="protein sequence ID" value="MBB3065457.1"/>
    <property type="molecule type" value="Genomic_DNA"/>
</dbReference>
<dbReference type="GO" id="GO:0009389">
    <property type="term" value="F:dimethyl sulfoxide reductase activity"/>
    <property type="evidence" value="ECO:0007669"/>
    <property type="project" value="TreeGrafter"/>
</dbReference>
<dbReference type="GO" id="GO:0005886">
    <property type="term" value="C:plasma membrane"/>
    <property type="evidence" value="ECO:0007669"/>
    <property type="project" value="TreeGrafter"/>
</dbReference>
<dbReference type="InterPro" id="IPR007059">
    <property type="entry name" value="DmsC"/>
</dbReference>
<feature type="transmembrane region" description="Helical" evidence="1">
    <location>
        <begin position="145"/>
        <end position="167"/>
    </location>
</feature>
<feature type="transmembrane region" description="Helical" evidence="1">
    <location>
        <begin position="7"/>
        <end position="33"/>
    </location>
</feature>
<feature type="transmembrane region" description="Helical" evidence="1">
    <location>
        <begin position="84"/>
        <end position="104"/>
    </location>
</feature>
<feature type="transmembrane region" description="Helical" evidence="1">
    <location>
        <begin position="39"/>
        <end position="63"/>
    </location>
</feature>
<feature type="transmembrane region" description="Helical" evidence="1">
    <location>
        <begin position="173"/>
        <end position="195"/>
    </location>
</feature>
<dbReference type="Proteomes" id="UP000581135">
    <property type="component" value="Unassembled WGS sequence"/>
</dbReference>
<keyword evidence="3" id="KW-1185">Reference proteome</keyword>
<organism evidence="2 3">
    <name type="scientific">Limibacillus halophilus</name>
    <dbReference type="NCBI Taxonomy" id="1579333"/>
    <lineage>
        <taxon>Bacteria</taxon>
        <taxon>Pseudomonadati</taxon>
        <taxon>Pseudomonadota</taxon>
        <taxon>Alphaproteobacteria</taxon>
        <taxon>Rhodospirillales</taxon>
        <taxon>Rhodovibrionaceae</taxon>
        <taxon>Limibacillus</taxon>
    </lineage>
</organism>
<name>A0A839SRF4_9PROT</name>
<keyword evidence="1" id="KW-0812">Transmembrane</keyword>
<dbReference type="GO" id="GO:0009390">
    <property type="term" value="C:dimethyl sulfoxide reductase complex"/>
    <property type="evidence" value="ECO:0007669"/>
    <property type="project" value="TreeGrafter"/>
</dbReference>
<dbReference type="Pfam" id="PF04976">
    <property type="entry name" value="DmsC"/>
    <property type="match status" value="1"/>
</dbReference>
<dbReference type="PANTHER" id="PTHR38095">
    <property type="entry name" value="ANAEROBIC DIMETHYL SULFOXIDE REDUCTASE CHAIN YNFH"/>
    <property type="match status" value="1"/>
</dbReference>